<dbReference type="Proteomes" id="UP000198619">
    <property type="component" value="Unassembled WGS sequence"/>
</dbReference>
<dbReference type="OrthoDB" id="1757453at2"/>
<evidence type="ECO:0000313" key="2">
    <source>
        <dbReference type="EMBL" id="SFB00847.1"/>
    </source>
</evidence>
<gene>
    <name evidence="2" type="ORF">SAMN04488528_1008157</name>
</gene>
<reference evidence="2 3" key="1">
    <citation type="submission" date="2016-10" db="EMBL/GenBank/DDBJ databases">
        <authorList>
            <person name="de Groot N.N."/>
        </authorList>
    </citation>
    <scope>NUCLEOTIDE SEQUENCE [LARGE SCALE GENOMIC DNA]</scope>
    <source>
        <strain evidence="2 3">DSM 12271</strain>
    </source>
</reference>
<proteinExistence type="predicted"/>
<dbReference type="RefSeq" id="WP_090040129.1">
    <property type="nucleotide sequence ID" value="NZ_FOKI01000008.1"/>
</dbReference>
<dbReference type="STRING" id="84698.SAMN04488528_1008157"/>
<accession>A0A1I0XJH3</accession>
<evidence type="ECO:0000313" key="3">
    <source>
        <dbReference type="Proteomes" id="UP000198619"/>
    </source>
</evidence>
<keyword evidence="1" id="KW-1133">Transmembrane helix</keyword>
<organism evidence="2 3">
    <name type="scientific">Clostridium frigidicarnis</name>
    <dbReference type="NCBI Taxonomy" id="84698"/>
    <lineage>
        <taxon>Bacteria</taxon>
        <taxon>Bacillati</taxon>
        <taxon>Bacillota</taxon>
        <taxon>Clostridia</taxon>
        <taxon>Eubacteriales</taxon>
        <taxon>Clostridiaceae</taxon>
        <taxon>Clostridium</taxon>
    </lineage>
</organism>
<dbReference type="EMBL" id="FOKI01000008">
    <property type="protein sequence ID" value="SFB00847.1"/>
    <property type="molecule type" value="Genomic_DNA"/>
</dbReference>
<name>A0A1I0XJH3_9CLOT</name>
<keyword evidence="1" id="KW-0812">Transmembrane</keyword>
<evidence type="ECO:0000256" key="1">
    <source>
        <dbReference type="SAM" id="Phobius"/>
    </source>
</evidence>
<dbReference type="AlphaFoldDB" id="A0A1I0XJH3"/>
<feature type="transmembrane region" description="Helical" evidence="1">
    <location>
        <begin position="5"/>
        <end position="22"/>
    </location>
</feature>
<sequence>MKKIIFNIIIIVFLFSVMYIIGNKMLYPVDNSYDIKQYSSEYNVDPSIVISMVKKDVKLNDTCLINLCNESDLIDFKKEDMNKESLKIKAIAYLISKYKKNSNIEECLISIAEKDMGLSNEEAKKYALSILREKSWYKIFHYELNK</sequence>
<keyword evidence="1" id="KW-0472">Membrane</keyword>
<keyword evidence="3" id="KW-1185">Reference proteome</keyword>
<protein>
    <submittedName>
        <fullName evidence="2">Uncharacterized protein</fullName>
    </submittedName>
</protein>